<name>A0A0L1JIR3_ASPN3</name>
<keyword evidence="3" id="KW-1185">Reference proteome</keyword>
<dbReference type="GeneID" id="26802091"/>
<reference evidence="2 3" key="1">
    <citation type="submission" date="2014-06" db="EMBL/GenBank/DDBJ databases">
        <title>The Genome of the Aflatoxigenic Filamentous Fungus Aspergillus nomius.</title>
        <authorList>
            <person name="Moore M.G."/>
            <person name="Shannon B.M."/>
            <person name="Brian M.M."/>
        </authorList>
    </citation>
    <scope>NUCLEOTIDE SEQUENCE [LARGE SCALE GENOMIC DNA]</scope>
    <source>
        <strain evidence="2 3">NRRL 13137</strain>
    </source>
</reference>
<sequence length="438" mass="49330">MLAQSCEERYGEDTAVLVLVLVFVVVSPQHLVQASYRPHSRQYLSHDDKTKIDGDAQPIERGLSFLGLPIVILHAPGLSLYGPQHATSTVAQEIAKWLRSMQGEKSKVTDGSQDYHHRRQSQSKHHDKQPISSVRSVEPRFVLRDLELMHKFSTETFQCLCGDQSDMGDWQVLIPQQASKHTFLLHGILALAALHIAATATERTIVLSYLDTALQYHNMSFAPFRQALDALTPLNCDAVFAQSAIITVIGIALPRLNAQHRGECFSMIENMITVFELLQGSTKVSRISRPWLKASMFSKYDFWLMETGDLDFEKTVAIKKLSRLNTCIANAEQGGANREAIDLLQSCFAKFACSSHPVAILAWLVYVKKDFIDGLRMHQPFPLLILMHWGVLLNDLGSHFWWAKGCGRDLVIELLAEIISEDPVWEQALEWPRKMVGV</sequence>
<dbReference type="RefSeq" id="XP_015412583.1">
    <property type="nucleotide sequence ID" value="XM_015545545.1"/>
</dbReference>
<dbReference type="STRING" id="1509407.A0A0L1JIR3"/>
<protein>
    <recommendedName>
        <fullName evidence="4">C6 transcription factor</fullName>
    </recommendedName>
</protein>
<proteinExistence type="predicted"/>
<gene>
    <name evidence="2" type="ORF">ANOM_000287</name>
</gene>
<organism evidence="2 3">
    <name type="scientific">Aspergillus nomiae NRRL (strain ATCC 15546 / NRRL 13137 / CBS 260.88 / M93)</name>
    <dbReference type="NCBI Taxonomy" id="1509407"/>
    <lineage>
        <taxon>Eukaryota</taxon>
        <taxon>Fungi</taxon>
        <taxon>Dikarya</taxon>
        <taxon>Ascomycota</taxon>
        <taxon>Pezizomycotina</taxon>
        <taxon>Eurotiomycetes</taxon>
        <taxon>Eurotiomycetidae</taxon>
        <taxon>Eurotiales</taxon>
        <taxon>Aspergillaceae</taxon>
        <taxon>Aspergillus</taxon>
        <taxon>Aspergillus subgen. Circumdati</taxon>
    </lineage>
</organism>
<comment type="caution">
    <text evidence="2">The sequence shown here is derived from an EMBL/GenBank/DDBJ whole genome shotgun (WGS) entry which is preliminary data.</text>
</comment>
<dbReference type="InterPro" id="IPR053157">
    <property type="entry name" value="Sterol_Uptake_Regulator"/>
</dbReference>
<feature type="compositionally biased region" description="Basic residues" evidence="1">
    <location>
        <begin position="116"/>
        <end position="127"/>
    </location>
</feature>
<feature type="region of interest" description="Disordered" evidence="1">
    <location>
        <begin position="105"/>
        <end position="133"/>
    </location>
</feature>
<dbReference type="EMBL" id="JNOM01000001">
    <property type="protein sequence ID" value="KNG91660.1"/>
    <property type="molecule type" value="Genomic_DNA"/>
</dbReference>
<dbReference type="Proteomes" id="UP000037505">
    <property type="component" value="Unassembled WGS sequence"/>
</dbReference>
<evidence type="ECO:0000313" key="3">
    <source>
        <dbReference type="Proteomes" id="UP000037505"/>
    </source>
</evidence>
<evidence type="ECO:0000313" key="2">
    <source>
        <dbReference type="EMBL" id="KNG91660.1"/>
    </source>
</evidence>
<dbReference type="GO" id="GO:0001228">
    <property type="term" value="F:DNA-binding transcription activator activity, RNA polymerase II-specific"/>
    <property type="evidence" value="ECO:0007669"/>
    <property type="project" value="TreeGrafter"/>
</dbReference>
<dbReference type="OrthoDB" id="5295362at2759"/>
<dbReference type="PANTHER" id="PTHR47784">
    <property type="entry name" value="STEROL UPTAKE CONTROL PROTEIN 2"/>
    <property type="match status" value="1"/>
</dbReference>
<evidence type="ECO:0000256" key="1">
    <source>
        <dbReference type="SAM" id="MobiDB-lite"/>
    </source>
</evidence>
<accession>A0A0L1JIR3</accession>
<evidence type="ECO:0008006" key="4">
    <source>
        <dbReference type="Google" id="ProtNLM"/>
    </source>
</evidence>
<dbReference type="AlphaFoldDB" id="A0A0L1JIR3"/>
<dbReference type="PANTHER" id="PTHR47784:SF10">
    <property type="entry name" value="TRANSCRIPTION FACTOR, PUTATIVE (AFU_ORTHOLOGUE AFUA_6G14150)-RELATED"/>
    <property type="match status" value="1"/>
</dbReference>